<sequence>MESNWVKHFYKRQFELYPQTQILKESDFKLANQIAEQIGMPFQSVLELGAGNGLLARALSTFDKSVTTIELVSEMVKFAKQYNNENITSLCGSFYNIDLNQTFDALLYIDGFGIGTDKDQLALLKRIFNWLKDDGIGLIDIYQPEYWKKTNGMQMATDPSAKVLREYGYEEKNNRMTDTLWEMNNPDDRIVQSLSCYTPDEIVELCNLANLQVISIFPGGAMDFENWSYKETVTLSKCLSYRIKIKKV</sequence>
<dbReference type="Pfam" id="PF13649">
    <property type="entry name" value="Methyltransf_25"/>
    <property type="match status" value="1"/>
</dbReference>
<reference evidence="3" key="1">
    <citation type="submission" date="2015-08" db="EMBL/GenBank/DDBJ databases">
        <title>Fjat-10028 dsm 16317.</title>
        <authorList>
            <person name="Liu B."/>
            <person name="Wang J."/>
            <person name="Zhu Y."/>
            <person name="Liu G."/>
            <person name="Chen Q."/>
            <person name="Chen Z."/>
            <person name="Lan J."/>
            <person name="Che J."/>
            <person name="Ge C."/>
            <person name="Shi H."/>
            <person name="Pan Z."/>
            <person name="Liu X."/>
        </authorList>
    </citation>
    <scope>NUCLEOTIDE SEQUENCE [LARGE SCALE GENOMIC DNA]</scope>
    <source>
        <strain evidence="3">DSM 16317</strain>
    </source>
</reference>
<dbReference type="CDD" id="cd02440">
    <property type="entry name" value="AdoMet_MTases"/>
    <property type="match status" value="1"/>
</dbReference>
<protein>
    <submittedName>
        <fullName evidence="2">Methyltransferase</fullName>
    </submittedName>
</protein>
<evidence type="ECO:0000259" key="1">
    <source>
        <dbReference type="Pfam" id="PF13649"/>
    </source>
</evidence>
<keyword evidence="2" id="KW-0808">Transferase</keyword>
<gene>
    <name evidence="2" type="ORF">AMD00_06260</name>
</gene>
<comment type="caution">
    <text evidence="2">The sequence shown here is derived from an EMBL/GenBank/DDBJ whole genome shotgun (WGS) entry which is preliminary data.</text>
</comment>
<proteinExistence type="predicted"/>
<dbReference type="OrthoDB" id="1490595at2"/>
<dbReference type="Gene3D" id="3.40.50.150">
    <property type="entry name" value="Vaccinia Virus protein VP39"/>
    <property type="match status" value="1"/>
</dbReference>
<accession>A0A0M0LLV3</accession>
<organism evidence="2 3">
    <name type="scientific">Viridibacillus arvi</name>
    <dbReference type="NCBI Taxonomy" id="263475"/>
    <lineage>
        <taxon>Bacteria</taxon>
        <taxon>Bacillati</taxon>
        <taxon>Bacillota</taxon>
        <taxon>Bacilli</taxon>
        <taxon>Bacillales</taxon>
        <taxon>Caryophanaceae</taxon>
        <taxon>Viridibacillus</taxon>
    </lineage>
</organism>
<dbReference type="STRING" id="263475.AMD00_06260"/>
<keyword evidence="2" id="KW-0489">Methyltransferase</keyword>
<dbReference type="EMBL" id="LILB01000001">
    <property type="protein sequence ID" value="KOO52019.1"/>
    <property type="molecule type" value="Genomic_DNA"/>
</dbReference>
<dbReference type="GeneID" id="301135706"/>
<dbReference type="InterPro" id="IPR041698">
    <property type="entry name" value="Methyltransf_25"/>
</dbReference>
<dbReference type="AlphaFoldDB" id="A0A0M0LLV3"/>
<evidence type="ECO:0000313" key="3">
    <source>
        <dbReference type="Proteomes" id="UP000036867"/>
    </source>
</evidence>
<keyword evidence="3" id="KW-1185">Reference proteome</keyword>
<dbReference type="Proteomes" id="UP000036867">
    <property type="component" value="Unassembled WGS sequence"/>
</dbReference>
<feature type="domain" description="Methyltransferase" evidence="1">
    <location>
        <begin position="45"/>
        <end position="135"/>
    </location>
</feature>
<dbReference type="RefSeq" id="WP_053416191.1">
    <property type="nucleotide sequence ID" value="NZ_LILB01000001.1"/>
</dbReference>
<name>A0A0M0LLV3_9BACL</name>
<dbReference type="InterPro" id="IPR029063">
    <property type="entry name" value="SAM-dependent_MTases_sf"/>
</dbReference>
<dbReference type="SUPFAM" id="SSF53335">
    <property type="entry name" value="S-adenosyl-L-methionine-dependent methyltransferases"/>
    <property type="match status" value="1"/>
</dbReference>
<evidence type="ECO:0000313" key="2">
    <source>
        <dbReference type="EMBL" id="KOO52019.1"/>
    </source>
</evidence>
<dbReference type="GO" id="GO:0008168">
    <property type="term" value="F:methyltransferase activity"/>
    <property type="evidence" value="ECO:0007669"/>
    <property type="project" value="UniProtKB-KW"/>
</dbReference>
<dbReference type="GO" id="GO:0032259">
    <property type="term" value="P:methylation"/>
    <property type="evidence" value="ECO:0007669"/>
    <property type="project" value="UniProtKB-KW"/>
</dbReference>